<comment type="caution">
    <text evidence="2">The sequence shown here is derived from an EMBL/GenBank/DDBJ whole genome shotgun (WGS) entry which is preliminary data.</text>
</comment>
<keyword evidence="1" id="KW-0472">Membrane</keyword>
<evidence type="ECO:0008006" key="4">
    <source>
        <dbReference type="Google" id="ProtNLM"/>
    </source>
</evidence>
<keyword evidence="1" id="KW-0812">Transmembrane</keyword>
<dbReference type="EMBL" id="BSOW01000045">
    <property type="protein sequence ID" value="GLR91290.1"/>
    <property type="molecule type" value="Genomic_DNA"/>
</dbReference>
<keyword evidence="1" id="KW-1133">Transmembrane helix</keyword>
<evidence type="ECO:0000256" key="1">
    <source>
        <dbReference type="SAM" id="Phobius"/>
    </source>
</evidence>
<protein>
    <recommendedName>
        <fullName evidence="4">DUF3307 domain-containing protein</fullName>
    </recommendedName>
</protein>
<sequence length="159" mass="17273">MILSIHAVVGGAIASLFPSHPVLVAVAAFASHFAIDAIPHWDYPLRAIRKPGAHNRLLADPKLFRDLALIGFDACAGLLIAIWLFATPATIGAIVLGAFAGMAPDPLQVVHSVFPKQPLTTLQRFHKWFHTKWRLRWPLGISSQALFAATVSWIVLTVG</sequence>
<accession>A0ABQ6BC63</accession>
<name>A0ABQ6BC63_9BRAD</name>
<keyword evidence="3" id="KW-1185">Reference proteome</keyword>
<gene>
    <name evidence="2" type="ORF">GCM10007857_80070</name>
</gene>
<feature type="transmembrane region" description="Helical" evidence="1">
    <location>
        <begin position="135"/>
        <end position="156"/>
    </location>
</feature>
<evidence type="ECO:0000313" key="2">
    <source>
        <dbReference type="EMBL" id="GLR91290.1"/>
    </source>
</evidence>
<dbReference type="RefSeq" id="WP_284274562.1">
    <property type="nucleotide sequence ID" value="NZ_BSOW01000045.1"/>
</dbReference>
<reference evidence="3" key="1">
    <citation type="journal article" date="2019" name="Int. J. Syst. Evol. Microbiol.">
        <title>The Global Catalogue of Microorganisms (GCM) 10K type strain sequencing project: providing services to taxonomists for standard genome sequencing and annotation.</title>
        <authorList>
            <consortium name="The Broad Institute Genomics Platform"/>
            <consortium name="The Broad Institute Genome Sequencing Center for Infectious Disease"/>
            <person name="Wu L."/>
            <person name="Ma J."/>
        </authorList>
    </citation>
    <scope>NUCLEOTIDE SEQUENCE [LARGE SCALE GENOMIC DNA]</scope>
    <source>
        <strain evidence="3">NBRC 102520</strain>
    </source>
</reference>
<evidence type="ECO:0000313" key="3">
    <source>
        <dbReference type="Proteomes" id="UP001156905"/>
    </source>
</evidence>
<dbReference type="Proteomes" id="UP001156905">
    <property type="component" value="Unassembled WGS sequence"/>
</dbReference>
<proteinExistence type="predicted"/>
<organism evidence="2 3">
    <name type="scientific">Bradyrhizobium iriomotense</name>
    <dbReference type="NCBI Taxonomy" id="441950"/>
    <lineage>
        <taxon>Bacteria</taxon>
        <taxon>Pseudomonadati</taxon>
        <taxon>Pseudomonadota</taxon>
        <taxon>Alphaproteobacteria</taxon>
        <taxon>Hyphomicrobiales</taxon>
        <taxon>Nitrobacteraceae</taxon>
        <taxon>Bradyrhizobium</taxon>
    </lineage>
</organism>